<comment type="caution">
    <text evidence="7">The sequence shown here is derived from an EMBL/GenBank/DDBJ whole genome shotgun (WGS) entry which is preliminary data.</text>
</comment>
<feature type="domain" description="PINIT" evidence="6">
    <location>
        <begin position="48"/>
        <end position="211"/>
    </location>
</feature>
<comment type="pathway">
    <text evidence="1">Protein modification; protein sumoylation.</text>
</comment>
<dbReference type="PANTHER" id="PTHR10782:SF94">
    <property type="entry name" value="SUPPRESSOR OF VARIEGATION 2-10, ISOFORM I"/>
    <property type="match status" value="1"/>
</dbReference>
<dbReference type="GO" id="GO:0016925">
    <property type="term" value="P:protein sumoylation"/>
    <property type="evidence" value="ECO:0007669"/>
    <property type="project" value="UniProtKB-UniPathway"/>
</dbReference>
<dbReference type="GO" id="GO:0061665">
    <property type="term" value="F:SUMO ligase activity"/>
    <property type="evidence" value="ECO:0007669"/>
    <property type="project" value="TreeGrafter"/>
</dbReference>
<reference evidence="7 8" key="1">
    <citation type="submission" date="2019-08" db="EMBL/GenBank/DDBJ databases">
        <title>The genome of the soybean aphid Biotype 1, its phylome, world population structure and adaptation to the North American continent.</title>
        <authorList>
            <person name="Giordano R."/>
            <person name="Donthu R.K."/>
            <person name="Hernandez A.G."/>
            <person name="Wright C.L."/>
            <person name="Zimin A.V."/>
        </authorList>
    </citation>
    <scope>NUCLEOTIDE SEQUENCE [LARGE SCALE GENOMIC DNA]</scope>
    <source>
        <tissue evidence="7">Whole aphids</tissue>
    </source>
</reference>
<organism evidence="7 8">
    <name type="scientific">Aphis glycines</name>
    <name type="common">Soybean aphid</name>
    <dbReference type="NCBI Taxonomy" id="307491"/>
    <lineage>
        <taxon>Eukaryota</taxon>
        <taxon>Metazoa</taxon>
        <taxon>Ecdysozoa</taxon>
        <taxon>Arthropoda</taxon>
        <taxon>Hexapoda</taxon>
        <taxon>Insecta</taxon>
        <taxon>Pterygota</taxon>
        <taxon>Neoptera</taxon>
        <taxon>Paraneoptera</taxon>
        <taxon>Hemiptera</taxon>
        <taxon>Sternorrhyncha</taxon>
        <taxon>Aphidomorpha</taxon>
        <taxon>Aphidoidea</taxon>
        <taxon>Aphididae</taxon>
        <taxon>Aphidini</taxon>
        <taxon>Aphis</taxon>
        <taxon>Aphis</taxon>
    </lineage>
</organism>
<evidence type="ECO:0000256" key="1">
    <source>
        <dbReference type="ARBA" id="ARBA00004718"/>
    </source>
</evidence>
<dbReference type="InterPro" id="IPR038654">
    <property type="entry name" value="PINIT_sf"/>
</dbReference>
<evidence type="ECO:0000256" key="2">
    <source>
        <dbReference type="ARBA" id="ARBA00005383"/>
    </source>
</evidence>
<dbReference type="PANTHER" id="PTHR10782">
    <property type="entry name" value="ZINC FINGER MIZ DOMAIN-CONTAINING PROTEIN"/>
    <property type="match status" value="1"/>
</dbReference>
<dbReference type="EMBL" id="VYZN01000036">
    <property type="protein sequence ID" value="KAE9533240.1"/>
    <property type="molecule type" value="Genomic_DNA"/>
</dbReference>
<gene>
    <name evidence="7" type="ORF">AGLY_009281</name>
</gene>
<dbReference type="Gene3D" id="2.60.120.780">
    <property type="entry name" value="PINIT domain"/>
    <property type="match status" value="1"/>
</dbReference>
<feature type="compositionally biased region" description="Basic and acidic residues" evidence="5">
    <location>
        <begin position="222"/>
        <end position="233"/>
    </location>
</feature>
<proteinExistence type="inferred from homology"/>
<feature type="region of interest" description="Disordered" evidence="5">
    <location>
        <begin position="222"/>
        <end position="256"/>
    </location>
</feature>
<dbReference type="GO" id="GO:0006357">
    <property type="term" value="P:regulation of transcription by RNA polymerase II"/>
    <property type="evidence" value="ECO:0007669"/>
    <property type="project" value="TreeGrafter"/>
</dbReference>
<dbReference type="OrthoDB" id="10263264at2759"/>
<dbReference type="Pfam" id="PF14324">
    <property type="entry name" value="PINIT"/>
    <property type="match status" value="1"/>
</dbReference>
<dbReference type="Proteomes" id="UP000475862">
    <property type="component" value="Unassembled WGS sequence"/>
</dbReference>
<evidence type="ECO:0000313" key="7">
    <source>
        <dbReference type="EMBL" id="KAE9533240.1"/>
    </source>
</evidence>
<dbReference type="GO" id="GO:0003712">
    <property type="term" value="F:transcription coregulator activity"/>
    <property type="evidence" value="ECO:0007669"/>
    <property type="project" value="TreeGrafter"/>
</dbReference>
<accession>A0A6G0TIJ1</accession>
<dbReference type="AlphaFoldDB" id="A0A6G0TIJ1"/>
<evidence type="ECO:0000313" key="8">
    <source>
        <dbReference type="Proteomes" id="UP000475862"/>
    </source>
</evidence>
<dbReference type="PROSITE" id="PS51466">
    <property type="entry name" value="PINIT"/>
    <property type="match status" value="1"/>
</dbReference>
<keyword evidence="4" id="KW-0833">Ubl conjugation pathway</keyword>
<evidence type="ECO:0000256" key="3">
    <source>
        <dbReference type="ARBA" id="ARBA00022679"/>
    </source>
</evidence>
<comment type="similarity">
    <text evidence="2">Belongs to the PIAS family.</text>
</comment>
<name>A0A6G0TIJ1_APHGL</name>
<dbReference type="UniPathway" id="UPA00886"/>
<evidence type="ECO:0000256" key="5">
    <source>
        <dbReference type="SAM" id="MobiDB-lite"/>
    </source>
</evidence>
<keyword evidence="3" id="KW-0808">Transferase</keyword>
<evidence type="ECO:0000256" key="4">
    <source>
        <dbReference type="ARBA" id="ARBA00022786"/>
    </source>
</evidence>
<keyword evidence="8" id="KW-1185">Reference proteome</keyword>
<sequence length="256" mass="29046">MQAPVKLYSSQSVRSVCSPRSILRIRSLACAIFSSYQALQSTEIVTMNNNMDSVAQIKFKNIPFYEVIDEVIKPTLLTGTDRLQDVSRGMKEATFKFIMSVEHANLVAGNRYYSHGKYEYPYQFQIRICQLIEPVPNESPDDMPLSLLIRVNMQKCPLPPTQQGFELRPTKTPINCSENVKISPIVANNIAIHWTPNGKKYVFAMFLVKILTVDTLLKKLQDKDGISSEDTKNDIGNPQLDSDDDEPPTKRNKQEN</sequence>
<evidence type="ECO:0000259" key="6">
    <source>
        <dbReference type="PROSITE" id="PS51466"/>
    </source>
</evidence>
<feature type="compositionally biased region" description="Basic and acidic residues" evidence="5">
    <location>
        <begin position="247"/>
        <end position="256"/>
    </location>
</feature>
<dbReference type="GO" id="GO:0000785">
    <property type="term" value="C:chromatin"/>
    <property type="evidence" value="ECO:0007669"/>
    <property type="project" value="TreeGrafter"/>
</dbReference>
<dbReference type="InterPro" id="IPR023321">
    <property type="entry name" value="PINIT"/>
</dbReference>
<protein>
    <recommendedName>
        <fullName evidence="6">PINIT domain-containing protein</fullName>
    </recommendedName>
</protein>